<evidence type="ECO:0000313" key="10">
    <source>
        <dbReference type="EMBL" id="OCA14640.1"/>
    </source>
</evidence>
<keyword evidence="7" id="KW-0472">Membrane</keyword>
<dbReference type="CDD" id="cd16188">
    <property type="entry name" value="EFh_PEF_CPNS1_2"/>
    <property type="match status" value="1"/>
</dbReference>
<reference evidence="10" key="3">
    <citation type="submission" date="2016-05" db="EMBL/GenBank/DDBJ databases">
        <title>WGS assembly of Xenopus tropicalis.</title>
        <authorList>
            <person name="Sessions A."/>
            <person name="Jenkins J."/>
            <person name="Mitros T."/>
            <person name="Lyons J.T."/>
            <person name="Dichmann D.S."/>
            <person name="Robert J."/>
            <person name="Harland R.M."/>
            <person name="Rokhsar D.S."/>
        </authorList>
    </citation>
    <scope>NUCLEOTIDE SEQUENCE</scope>
    <source>
        <strain evidence="10">Nigerian</strain>
    </source>
</reference>
<keyword evidence="5" id="KW-0677">Repeat</keyword>
<dbReference type="InterPro" id="IPR011992">
    <property type="entry name" value="EF-hand-dom_pair"/>
</dbReference>
<organism evidence="10">
    <name type="scientific">Xenopus tropicalis</name>
    <name type="common">Western clawed frog</name>
    <name type="synonym">Silurana tropicalis</name>
    <dbReference type="NCBI Taxonomy" id="8364"/>
    <lineage>
        <taxon>Eukaryota</taxon>
        <taxon>Metazoa</taxon>
        <taxon>Chordata</taxon>
        <taxon>Craniata</taxon>
        <taxon>Vertebrata</taxon>
        <taxon>Euteleostomi</taxon>
        <taxon>Amphibia</taxon>
        <taxon>Batrachia</taxon>
        <taxon>Anura</taxon>
        <taxon>Pipoidea</taxon>
        <taxon>Pipidae</taxon>
        <taxon>Xenopodinae</taxon>
        <taxon>Xenopus</taxon>
        <taxon>Silurana</taxon>
    </lineage>
</organism>
<evidence type="ECO:0000256" key="7">
    <source>
        <dbReference type="ARBA" id="ARBA00023136"/>
    </source>
</evidence>
<dbReference type="PROSITE" id="PS00018">
    <property type="entry name" value="EF_HAND_1"/>
    <property type="match status" value="1"/>
</dbReference>
<keyword evidence="6" id="KW-0106">Calcium</keyword>
<evidence type="ECO:0000256" key="1">
    <source>
        <dbReference type="ARBA" id="ARBA00004308"/>
    </source>
</evidence>
<feature type="domain" description="EF-hand" evidence="9">
    <location>
        <begin position="493"/>
        <end position="528"/>
    </location>
</feature>
<proteinExistence type="predicted"/>
<dbReference type="EMBL" id="KV461373">
    <property type="protein sequence ID" value="OCA14640.1"/>
    <property type="molecule type" value="Genomic_DNA"/>
</dbReference>
<name>A0A1B8XVF3_XENTR</name>
<evidence type="ECO:0000256" key="5">
    <source>
        <dbReference type="ARBA" id="ARBA00022737"/>
    </source>
</evidence>
<dbReference type="GO" id="GO:0005509">
    <property type="term" value="F:calcium ion binding"/>
    <property type="evidence" value="ECO:0007669"/>
    <property type="project" value="InterPro"/>
</dbReference>
<dbReference type="GO" id="GO:0005737">
    <property type="term" value="C:cytoplasm"/>
    <property type="evidence" value="ECO:0007669"/>
    <property type="project" value="UniProtKB-SubCell"/>
</dbReference>
<dbReference type="Gene3D" id="1.10.238.10">
    <property type="entry name" value="EF-hand"/>
    <property type="match status" value="1"/>
</dbReference>
<sequence>MSCMAAQKPLQPAEHSSLWIQCFPDREFGRVRRGCPLAEPVWAGPGLTQHFCPALHSDWERLICSSAPPKPPQTGTPLTRSDWDPRLHLPTSTRETLRLLSFLYQGNPRLLSFLCQGNPSAALLPLPGKPHCCNYPPLPQLPTSAQETLWLLSFLCQGNPTAATTHLCRNYPPLPRKPFGCSPSSARETPLPQLPTSARETLRLHLPTSARETLRLHLPTSTRETLWLLSFFCQGNSTSARETPLLHLPTSAKKTPLILKAANHKGHKMFLMKQLNQGGIGNVLQGLTGGQGGGGGGGQGGVGNILQGAISGIAGGQGGGGGQGNIGNILQGAISGIAGGQQRGGQAGGGGGQGGVGNIIGGAISSLAGGQGGGAGKFIQGAIGSLAGGGSGQGGAGKLFAGAGGAGGGQGMNILGGIINVIGEVIANYKPAPPPVPVANAYQQEANENDEQRQFRRLFKQLAGDDMEVNSEELKNVLDKVVAKHQDLKTDGFSVDTCRSMVAIMDSDGTGKLGFEEFKYLWNNIKKWQCIYKQFDTERSGYINCQALPGALKAAGFDLHEQLHVLLARRYADENGNINFDSFISALVRLDAMYRAFKALDRDNDGQVEVRMPEWLKLTIYS</sequence>
<keyword evidence="3" id="KW-0963">Cytoplasm</keyword>
<dbReference type="InterPro" id="IPR002048">
    <property type="entry name" value="EF_hand_dom"/>
</dbReference>
<dbReference type="PROSITE" id="PS50222">
    <property type="entry name" value="EF_HAND_2"/>
    <property type="match status" value="1"/>
</dbReference>
<accession>A0A1B8XVF3</accession>
<dbReference type="PANTHER" id="PTHR46735">
    <property type="entry name" value="CALPAIN, SMALL SUBUNIT 1 A-RELATED"/>
    <property type="match status" value="1"/>
</dbReference>
<reference evidence="10" key="1">
    <citation type="submission" date="2009-11" db="EMBL/GenBank/DDBJ databases">
        <authorList>
            <consortium name="US DOE Joint Genome Institute (JGI-PGF)"/>
            <person name="Ottilar R."/>
            <person name="Schmutz J."/>
            <person name="Salamov A."/>
            <person name="Cheng J.F."/>
            <person name="Lucas S."/>
            <person name="Pitluck S."/>
            <person name="Gundlach H."/>
            <person name="Guo Y."/>
            <person name="Haberer G."/>
            <person name="Nasrallah J."/>
            <person name="Mayer K.F.X."/>
            <person name="van de Peer Y."/>
            <person name="Weigel D."/>
            <person name="Grigoriev I.V."/>
        </authorList>
    </citation>
    <scope>NUCLEOTIDE SEQUENCE</scope>
    <source>
        <strain evidence="10">Nigerian</strain>
    </source>
</reference>
<feature type="region of interest" description="Disordered" evidence="8">
    <location>
        <begin position="66"/>
        <end position="87"/>
    </location>
</feature>
<dbReference type="Pfam" id="PF13833">
    <property type="entry name" value="EF-hand_8"/>
    <property type="match status" value="1"/>
</dbReference>
<dbReference type="PANTHER" id="PTHR46735:SF3">
    <property type="entry name" value="CALPAIN SMALL SUBUNIT 1-RELATED"/>
    <property type="match status" value="1"/>
</dbReference>
<comment type="subcellular location">
    <subcellularLocation>
        <location evidence="2">Cytoplasm</location>
    </subcellularLocation>
    <subcellularLocation>
        <location evidence="1">Endomembrane system</location>
    </subcellularLocation>
</comment>
<evidence type="ECO:0000256" key="4">
    <source>
        <dbReference type="ARBA" id="ARBA00022723"/>
    </source>
</evidence>
<protein>
    <recommendedName>
        <fullName evidence="9">EF-hand domain-containing protein</fullName>
    </recommendedName>
</protein>
<evidence type="ECO:0000256" key="3">
    <source>
        <dbReference type="ARBA" id="ARBA00022490"/>
    </source>
</evidence>
<evidence type="ECO:0000259" key="9">
    <source>
        <dbReference type="PROSITE" id="PS50222"/>
    </source>
</evidence>
<dbReference type="AlphaFoldDB" id="A0A1B8XVF3"/>
<dbReference type="InterPro" id="IPR018247">
    <property type="entry name" value="EF_Hand_1_Ca_BS"/>
</dbReference>
<dbReference type="GO" id="GO:0012505">
    <property type="term" value="C:endomembrane system"/>
    <property type="evidence" value="ECO:0007669"/>
    <property type="project" value="UniProtKB-SubCell"/>
</dbReference>
<keyword evidence="4" id="KW-0479">Metal-binding</keyword>
<evidence type="ECO:0000256" key="6">
    <source>
        <dbReference type="ARBA" id="ARBA00022837"/>
    </source>
</evidence>
<dbReference type="SUPFAM" id="SSF47473">
    <property type="entry name" value="EF-hand"/>
    <property type="match status" value="1"/>
</dbReference>
<gene>
    <name evidence="10" type="ORF">XENTR_v90026250mg</name>
</gene>
<reference evidence="10" key="2">
    <citation type="journal article" date="2010" name="Science">
        <title>The genome of the Western clawed frog Xenopus tropicalis.</title>
        <authorList>
            <person name="Hellsten U."/>
            <person name="Harland R.M."/>
            <person name="Gilchrist M.J."/>
            <person name="Hendrix D."/>
            <person name="Jurka J."/>
            <person name="Kapitonov V."/>
            <person name="Ovcharenko I."/>
            <person name="Putnam N.H."/>
            <person name="Shu S."/>
            <person name="Taher L."/>
            <person name="Blitz I.L."/>
            <person name="Blumberg B."/>
            <person name="Dichmann D.S."/>
            <person name="Dubchak I."/>
            <person name="Amaya E."/>
            <person name="Detter J.C."/>
            <person name="Fletcher R."/>
            <person name="Gerhard D.S."/>
            <person name="Goodstein D."/>
            <person name="Graves T."/>
            <person name="Grigoriev I.V."/>
            <person name="Grimwood J."/>
            <person name="Kawashima T."/>
            <person name="Lindquist E."/>
            <person name="Lucas S.M."/>
            <person name="Mead P.E."/>
            <person name="Mitros T."/>
            <person name="Ogino H."/>
            <person name="Ohta Y."/>
            <person name="Poliakov A.V."/>
            <person name="Pollet N."/>
            <person name="Robert J."/>
            <person name="Salamov A."/>
            <person name="Sater A.K."/>
            <person name="Schmutz J."/>
            <person name="Terry A."/>
            <person name="Vize P.D."/>
            <person name="Warren W.C."/>
            <person name="Wells D."/>
            <person name="Wills A."/>
            <person name="Wilson R.K."/>
            <person name="Zimmerman L.B."/>
            <person name="Zorn A.M."/>
            <person name="Grainger R."/>
            <person name="Grammer T."/>
            <person name="Khokha M.K."/>
            <person name="Richardson P.M."/>
            <person name="Rokhsar D.S."/>
        </authorList>
    </citation>
    <scope>NUCLEOTIDE SEQUENCE [LARGE SCALE GENOMIC DNA]</scope>
    <source>
        <strain evidence="10">Nigerian</strain>
    </source>
</reference>
<evidence type="ECO:0000256" key="8">
    <source>
        <dbReference type="SAM" id="MobiDB-lite"/>
    </source>
</evidence>
<evidence type="ECO:0000256" key="2">
    <source>
        <dbReference type="ARBA" id="ARBA00004496"/>
    </source>
</evidence>